<dbReference type="EMBL" id="FOCL01000008">
    <property type="protein sequence ID" value="SEO47072.1"/>
    <property type="molecule type" value="Genomic_DNA"/>
</dbReference>
<name>A0A1H8PYH8_9SPHI</name>
<proteinExistence type="predicted"/>
<protein>
    <submittedName>
        <fullName evidence="1">Uncharacterized protein</fullName>
    </submittedName>
</protein>
<dbReference type="OrthoDB" id="9918653at2"/>
<dbReference type="AlphaFoldDB" id="A0A1H8PYH8"/>
<dbReference type="Proteomes" id="UP000198942">
    <property type="component" value="Unassembled WGS sequence"/>
</dbReference>
<keyword evidence="2" id="KW-1185">Reference proteome</keyword>
<dbReference type="STRING" id="551995.SAMN05192574_108201"/>
<evidence type="ECO:0000313" key="1">
    <source>
        <dbReference type="EMBL" id="SEO47072.1"/>
    </source>
</evidence>
<evidence type="ECO:0000313" key="2">
    <source>
        <dbReference type="Proteomes" id="UP000198942"/>
    </source>
</evidence>
<reference evidence="2" key="1">
    <citation type="submission" date="2016-10" db="EMBL/GenBank/DDBJ databases">
        <authorList>
            <person name="Varghese N."/>
            <person name="Submissions S."/>
        </authorList>
    </citation>
    <scope>NUCLEOTIDE SEQUENCE [LARGE SCALE GENOMIC DNA]</scope>
    <source>
        <strain evidence="2">Gh-48</strain>
    </source>
</reference>
<organism evidence="1 2">
    <name type="scientific">Mucilaginibacter gossypiicola</name>
    <dbReference type="NCBI Taxonomy" id="551995"/>
    <lineage>
        <taxon>Bacteria</taxon>
        <taxon>Pseudomonadati</taxon>
        <taxon>Bacteroidota</taxon>
        <taxon>Sphingobacteriia</taxon>
        <taxon>Sphingobacteriales</taxon>
        <taxon>Sphingobacteriaceae</taxon>
        <taxon>Mucilaginibacter</taxon>
    </lineage>
</organism>
<accession>A0A1H8PYH8</accession>
<gene>
    <name evidence="1" type="ORF">SAMN05192574_108201</name>
</gene>
<dbReference type="RefSeq" id="WP_091215635.1">
    <property type="nucleotide sequence ID" value="NZ_FOCL01000008.1"/>
</dbReference>
<sequence>MAIGYSSVIFKSYKSSFDDFLDAVSTEFILFGVNATVLTVDDDGENVALERNDVINIYSERRNVTVIFRNADENAIACTIKDVGGFIEESYSMDQLFSSEEEEQLFQFTQKRYESLRAAKVGIGFIFDVEGYSEDYIKIAYNAWGN</sequence>